<keyword evidence="6" id="KW-1133">Transmembrane helix</keyword>
<evidence type="ECO:0000256" key="4">
    <source>
        <dbReference type="ARBA" id="ARBA00023088"/>
    </source>
</evidence>
<name>A0A1E5H9L0_9ENTE</name>
<reference evidence="10" key="1">
    <citation type="submission" date="2016-09" db="EMBL/GenBank/DDBJ databases">
        <authorList>
            <person name="Gulvik C.A."/>
        </authorList>
    </citation>
    <scope>NUCLEOTIDE SEQUENCE [LARGE SCALE GENOMIC DNA]</scope>
    <source>
        <strain evidence="10">LMG 26676</strain>
    </source>
</reference>
<gene>
    <name evidence="9" type="ORF">BCR24_06475</name>
</gene>
<evidence type="ECO:0000313" key="9">
    <source>
        <dbReference type="EMBL" id="OEG21515.1"/>
    </source>
</evidence>
<dbReference type="Proteomes" id="UP000094469">
    <property type="component" value="Unassembled WGS sequence"/>
</dbReference>
<feature type="signal peptide" evidence="7">
    <location>
        <begin position="1"/>
        <end position="30"/>
    </location>
</feature>
<dbReference type="EMBL" id="MIKC01000039">
    <property type="protein sequence ID" value="OEG21515.1"/>
    <property type="molecule type" value="Genomic_DNA"/>
</dbReference>
<accession>A0A1E5H9L0</accession>
<dbReference type="InterPro" id="IPR019931">
    <property type="entry name" value="LPXTG_anchor"/>
</dbReference>
<dbReference type="NCBIfam" id="TIGR01167">
    <property type="entry name" value="LPXTG_anchor"/>
    <property type="match status" value="1"/>
</dbReference>
<organism evidence="9 10">
    <name type="scientific">Enterococcus ureilyticus</name>
    <dbReference type="NCBI Taxonomy" id="1131292"/>
    <lineage>
        <taxon>Bacteria</taxon>
        <taxon>Bacillati</taxon>
        <taxon>Bacillota</taxon>
        <taxon>Bacilli</taxon>
        <taxon>Lactobacillales</taxon>
        <taxon>Enterococcaceae</taxon>
        <taxon>Enterococcus</taxon>
    </lineage>
</organism>
<comment type="caution">
    <text evidence="9">The sequence shown here is derived from an EMBL/GenBank/DDBJ whole genome shotgun (WGS) entry which is preliminary data.</text>
</comment>
<evidence type="ECO:0000256" key="5">
    <source>
        <dbReference type="SAM" id="MobiDB-lite"/>
    </source>
</evidence>
<feature type="transmembrane region" description="Helical" evidence="6">
    <location>
        <begin position="347"/>
        <end position="364"/>
    </location>
</feature>
<evidence type="ECO:0000256" key="1">
    <source>
        <dbReference type="ARBA" id="ARBA00022512"/>
    </source>
</evidence>
<keyword evidence="6" id="KW-0472">Membrane</keyword>
<evidence type="ECO:0000259" key="8">
    <source>
        <dbReference type="Pfam" id="PF00746"/>
    </source>
</evidence>
<evidence type="ECO:0000256" key="3">
    <source>
        <dbReference type="ARBA" id="ARBA00022729"/>
    </source>
</evidence>
<keyword evidence="4" id="KW-0572">Peptidoglycan-anchor</keyword>
<sequence length="371" mass="38816">MKKSLKFLAASLLFSSVLFTTPTLNTIVHAEETTASTSDDTSVQRARLQDLVDQANSVIATAAAEYTAESIESLKLTLSIAQDVLTHNTEAGYAGSIQALTFKLEALVAAPTVPSTTEPSSTVPESTDSSSTTPESTDSSTTPSSTDSSSTDSSSTTPSSTGSSTTTPSSTDSSSTDSSSTTPSSTDSSSTDSSSSDELKPTIKIADQTMYVGQSLTEEMILSWATFENADGYMVGFEIIGAPIQVTQIGNTLVDPGTYSIRYYISELTRSTANVIAEQIITLTILPENANPLKPVAPIEENNETKAPGNDLLTPVANPVSNKNQKPIASAQTKAKQLPSTGETNNGMMVASAGVMLIAGAYIFRKKQLAK</sequence>
<feature type="compositionally biased region" description="Low complexity" evidence="5">
    <location>
        <begin position="112"/>
        <end position="196"/>
    </location>
</feature>
<protein>
    <recommendedName>
        <fullName evidence="8">Gram-positive cocci surface proteins LPxTG domain-containing protein</fullName>
    </recommendedName>
</protein>
<keyword evidence="10" id="KW-1185">Reference proteome</keyword>
<proteinExistence type="predicted"/>
<keyword evidence="1" id="KW-0134">Cell wall</keyword>
<dbReference type="OrthoDB" id="2194768at2"/>
<dbReference type="RefSeq" id="WP_069640911.1">
    <property type="nucleotide sequence ID" value="NZ_JAFBEZ010000005.1"/>
</dbReference>
<dbReference type="Pfam" id="PF00746">
    <property type="entry name" value="Gram_pos_anchor"/>
    <property type="match status" value="1"/>
</dbReference>
<keyword evidence="2" id="KW-0964">Secreted</keyword>
<evidence type="ECO:0000256" key="2">
    <source>
        <dbReference type="ARBA" id="ARBA00022525"/>
    </source>
</evidence>
<feature type="region of interest" description="Disordered" evidence="5">
    <location>
        <begin position="112"/>
        <end position="200"/>
    </location>
</feature>
<dbReference type="AlphaFoldDB" id="A0A1E5H9L0"/>
<feature type="region of interest" description="Disordered" evidence="5">
    <location>
        <begin position="322"/>
        <end position="342"/>
    </location>
</feature>
<keyword evidence="3 7" id="KW-0732">Signal</keyword>
<feature type="domain" description="Gram-positive cocci surface proteins LPxTG" evidence="8">
    <location>
        <begin position="332"/>
        <end position="367"/>
    </location>
</feature>
<evidence type="ECO:0000313" key="10">
    <source>
        <dbReference type="Proteomes" id="UP000094469"/>
    </source>
</evidence>
<keyword evidence="6" id="KW-0812">Transmembrane</keyword>
<evidence type="ECO:0000256" key="6">
    <source>
        <dbReference type="SAM" id="Phobius"/>
    </source>
</evidence>
<feature type="chain" id="PRO_5009178273" description="Gram-positive cocci surface proteins LPxTG domain-containing protein" evidence="7">
    <location>
        <begin position="31"/>
        <end position="371"/>
    </location>
</feature>
<evidence type="ECO:0000256" key="7">
    <source>
        <dbReference type="SAM" id="SignalP"/>
    </source>
</evidence>